<proteinExistence type="predicted"/>
<reference evidence="1 2" key="1">
    <citation type="submission" date="2021-03" db="EMBL/GenBank/DDBJ databases">
        <title>Complete genome of Streptomyces formicae strain 1H-GS9 (DSM 100524).</title>
        <authorList>
            <person name="Atanasov K.E."/>
            <person name="Altabella T."/>
            <person name="Ferrer A."/>
        </authorList>
    </citation>
    <scope>NUCLEOTIDE SEQUENCE [LARGE SCALE GENOMIC DNA]</scope>
    <source>
        <strain evidence="1 2">1H-GS9</strain>
    </source>
</reference>
<gene>
    <name evidence="1" type="ORF">J4032_22035</name>
</gene>
<dbReference type="RefSeq" id="WP_242332700.1">
    <property type="nucleotide sequence ID" value="NZ_CP071872.1"/>
</dbReference>
<evidence type="ECO:0000313" key="2">
    <source>
        <dbReference type="Proteomes" id="UP000828924"/>
    </source>
</evidence>
<dbReference type="Proteomes" id="UP000828924">
    <property type="component" value="Chromosome"/>
</dbReference>
<sequence>MSGWDENAGTETRPIGDVLDGLGIEATVRQGELVSGAMVLLKVIDNDGDTRLSMSHSDGLGWIERAGMLRVAELIESGSAGRQQVPDEG</sequence>
<accession>A0ABY3WVH2</accession>
<keyword evidence="2" id="KW-1185">Reference proteome</keyword>
<evidence type="ECO:0000313" key="1">
    <source>
        <dbReference type="EMBL" id="UNM13778.1"/>
    </source>
</evidence>
<dbReference type="EMBL" id="CP071872">
    <property type="protein sequence ID" value="UNM13778.1"/>
    <property type="molecule type" value="Genomic_DNA"/>
</dbReference>
<protein>
    <submittedName>
        <fullName evidence="1">Uncharacterized protein</fullName>
    </submittedName>
</protein>
<name>A0ABY3WVH2_9ACTN</name>
<organism evidence="1 2">
    <name type="scientific">Streptomyces formicae</name>
    <dbReference type="NCBI Taxonomy" id="1616117"/>
    <lineage>
        <taxon>Bacteria</taxon>
        <taxon>Bacillati</taxon>
        <taxon>Actinomycetota</taxon>
        <taxon>Actinomycetes</taxon>
        <taxon>Kitasatosporales</taxon>
        <taxon>Streptomycetaceae</taxon>
        <taxon>Streptomyces</taxon>
    </lineage>
</organism>